<evidence type="ECO:0000256" key="11">
    <source>
        <dbReference type="SAM" id="MobiDB-lite"/>
    </source>
</evidence>
<dbReference type="Gene3D" id="1.10.10.2360">
    <property type="match status" value="1"/>
</dbReference>
<evidence type="ECO:0000256" key="6">
    <source>
        <dbReference type="ARBA" id="ARBA00022816"/>
    </source>
</evidence>
<keyword evidence="8" id="KW-0811">Translocation</keyword>
<name>A0A7E4VAX6_PANRE</name>
<feature type="compositionally biased region" description="Polar residues" evidence="11">
    <location>
        <begin position="262"/>
        <end position="295"/>
    </location>
</feature>
<dbReference type="FunFam" id="1.10.10.2360:FF:000001">
    <property type="entry name" value="Nuclear pore complex protein Nup98-Nup96"/>
    <property type="match status" value="1"/>
</dbReference>
<evidence type="ECO:0000256" key="3">
    <source>
        <dbReference type="ARBA" id="ARBA00008926"/>
    </source>
</evidence>
<feature type="region of interest" description="Disordered" evidence="11">
    <location>
        <begin position="338"/>
        <end position="361"/>
    </location>
</feature>
<accession>A0A7E4VAX6</accession>
<keyword evidence="12" id="KW-1185">Reference proteome</keyword>
<dbReference type="AlphaFoldDB" id="A0A7E4VAX6"/>
<proteinExistence type="inferred from homology"/>
<keyword evidence="10" id="KW-0539">Nucleus</keyword>
<evidence type="ECO:0000256" key="4">
    <source>
        <dbReference type="ARBA" id="ARBA00013472"/>
    </source>
</evidence>
<dbReference type="GO" id="GO:0005643">
    <property type="term" value="C:nuclear pore"/>
    <property type="evidence" value="ECO:0007669"/>
    <property type="project" value="UniProtKB-SubCell"/>
</dbReference>
<keyword evidence="6" id="KW-0509">mRNA transport</keyword>
<keyword evidence="7" id="KW-0653">Protein transport</keyword>
<evidence type="ECO:0000313" key="12">
    <source>
        <dbReference type="Proteomes" id="UP000492821"/>
    </source>
</evidence>
<dbReference type="PANTHER" id="PTHR23198">
    <property type="entry name" value="NUCLEOPORIN"/>
    <property type="match status" value="1"/>
</dbReference>
<sequence>MANPVLIVGGPEGTPIPFEARRGYDAMVVNGETKNVSVKYVCITDMLQYMGRSIEELRIFDYMFNRKGGGDASTKPMTNPGSGPSVPPTTVFAPSAPLMNAYGPSPGIGHPFRPLAPRFCATSPGFGGFRHHPAPGWMKMEFWVYGYPASPAFGPPVQIQPQRPLFCSSGSPRRSFWETPGAKPAASSGTFGSIATKTLPFAQTTQSGGLFGDKAPLQAPTQPAVNPLLASTPQPDQQKPLCASHETTKEPSLFAFPDPDLSNDSGFNFDSTVTSTSPAKAPTNDDSQQPVNDPSSLNLDVLDHIIDFTKDLLANETLNSDPCILEYVTKMTETLSLTHDKSTPPGGNSINPLDKDYNLPD</sequence>
<dbReference type="GO" id="GO:0051028">
    <property type="term" value="P:mRNA transport"/>
    <property type="evidence" value="ECO:0007669"/>
    <property type="project" value="UniProtKB-KW"/>
</dbReference>
<protein>
    <recommendedName>
        <fullName evidence="4">Nuclear pore complex protein Nup98-Nup96</fullName>
    </recommendedName>
</protein>
<dbReference type="Proteomes" id="UP000492821">
    <property type="component" value="Unassembled WGS sequence"/>
</dbReference>
<dbReference type="PANTHER" id="PTHR23198:SF6">
    <property type="entry name" value="NUCLEAR PORE COMPLEX PROTEIN NUP98-NUP96"/>
    <property type="match status" value="1"/>
</dbReference>
<feature type="region of interest" description="Disordered" evidence="11">
    <location>
        <begin position="205"/>
        <end position="295"/>
    </location>
</feature>
<organism evidence="12 13">
    <name type="scientific">Panagrellus redivivus</name>
    <name type="common">Microworm</name>
    <dbReference type="NCBI Taxonomy" id="6233"/>
    <lineage>
        <taxon>Eukaryota</taxon>
        <taxon>Metazoa</taxon>
        <taxon>Ecdysozoa</taxon>
        <taxon>Nematoda</taxon>
        <taxon>Chromadorea</taxon>
        <taxon>Rhabditida</taxon>
        <taxon>Tylenchina</taxon>
        <taxon>Panagrolaimomorpha</taxon>
        <taxon>Panagrolaimoidea</taxon>
        <taxon>Panagrolaimidae</taxon>
        <taxon>Panagrellus</taxon>
    </lineage>
</organism>
<comment type="similarity">
    <text evidence="3">Belongs to the nucleoporin GLFG family.</text>
</comment>
<evidence type="ECO:0000313" key="13">
    <source>
        <dbReference type="WBParaSite" id="Pan_g18716.t1"/>
    </source>
</evidence>
<dbReference type="GO" id="GO:0006606">
    <property type="term" value="P:protein import into nucleus"/>
    <property type="evidence" value="ECO:0007669"/>
    <property type="project" value="UniProtKB-ARBA"/>
</dbReference>
<dbReference type="InterPro" id="IPR037665">
    <property type="entry name" value="Nucleoporin_S59-like"/>
</dbReference>
<dbReference type="GO" id="GO:0031965">
    <property type="term" value="C:nuclear membrane"/>
    <property type="evidence" value="ECO:0007669"/>
    <property type="project" value="UniProtKB-SubCell"/>
</dbReference>
<reference evidence="12" key="1">
    <citation type="journal article" date="2013" name="Genetics">
        <title>The draft genome and transcriptome of Panagrellus redivivus are shaped by the harsh demands of a free-living lifestyle.</title>
        <authorList>
            <person name="Srinivasan J."/>
            <person name="Dillman A.R."/>
            <person name="Macchietto M.G."/>
            <person name="Heikkinen L."/>
            <person name="Lakso M."/>
            <person name="Fracchia K.M."/>
            <person name="Antoshechkin I."/>
            <person name="Mortazavi A."/>
            <person name="Wong G."/>
            <person name="Sternberg P.W."/>
        </authorList>
    </citation>
    <scope>NUCLEOTIDE SEQUENCE [LARGE SCALE GENOMIC DNA]</scope>
    <source>
        <strain evidence="12">MT8872</strain>
    </source>
</reference>
<dbReference type="Pfam" id="PF21240">
    <property type="entry name" value="Nup98_GLEBS"/>
    <property type="match status" value="1"/>
</dbReference>
<feature type="region of interest" description="Disordered" evidence="11">
    <location>
        <begin position="170"/>
        <end position="189"/>
    </location>
</feature>
<keyword evidence="9" id="KW-0906">Nuclear pore complex</keyword>
<evidence type="ECO:0000256" key="7">
    <source>
        <dbReference type="ARBA" id="ARBA00022927"/>
    </source>
</evidence>
<evidence type="ECO:0000256" key="10">
    <source>
        <dbReference type="ARBA" id="ARBA00023242"/>
    </source>
</evidence>
<evidence type="ECO:0000256" key="8">
    <source>
        <dbReference type="ARBA" id="ARBA00023010"/>
    </source>
</evidence>
<evidence type="ECO:0000256" key="1">
    <source>
        <dbReference type="ARBA" id="ARBA00004567"/>
    </source>
</evidence>
<feature type="compositionally biased region" description="Polar residues" evidence="11">
    <location>
        <begin position="219"/>
        <end position="237"/>
    </location>
</feature>
<evidence type="ECO:0000256" key="5">
    <source>
        <dbReference type="ARBA" id="ARBA00022448"/>
    </source>
</evidence>
<reference evidence="13" key="2">
    <citation type="submission" date="2020-10" db="UniProtKB">
        <authorList>
            <consortium name="WormBaseParasite"/>
        </authorList>
    </citation>
    <scope>IDENTIFICATION</scope>
</reference>
<evidence type="ECO:0000256" key="9">
    <source>
        <dbReference type="ARBA" id="ARBA00023132"/>
    </source>
</evidence>
<dbReference type="WBParaSite" id="Pan_g18716.t1">
    <property type="protein sequence ID" value="Pan_g18716.t1"/>
    <property type="gene ID" value="Pan_g18716"/>
</dbReference>
<keyword evidence="5" id="KW-0813">Transport</keyword>
<comment type="subcellular location">
    <subcellularLocation>
        <location evidence="2">Nucleus membrane</location>
        <topology evidence="2">Peripheral membrane protein</topology>
        <orientation evidence="2">Nucleoplasmic side</orientation>
    </subcellularLocation>
    <subcellularLocation>
        <location evidence="1">Nucleus</location>
        <location evidence="1">Nuclear pore complex</location>
    </subcellularLocation>
</comment>
<evidence type="ECO:0000256" key="2">
    <source>
        <dbReference type="ARBA" id="ARBA00004620"/>
    </source>
</evidence>